<dbReference type="InterPro" id="IPR041489">
    <property type="entry name" value="PDZ_6"/>
</dbReference>
<dbReference type="Gene3D" id="2.30.42.10">
    <property type="match status" value="1"/>
</dbReference>
<evidence type="ECO:0000313" key="4">
    <source>
        <dbReference type="Proteomes" id="UP000030748"/>
    </source>
</evidence>
<dbReference type="Pfam" id="PF03572">
    <property type="entry name" value="Peptidase_S41"/>
    <property type="match status" value="1"/>
</dbReference>
<dbReference type="STRING" id="4155.A0A022QJP3"/>
<name>A0A022QJP3_ERYGU</name>
<evidence type="ECO:0000256" key="1">
    <source>
        <dbReference type="SAM" id="MobiDB-lite"/>
    </source>
</evidence>
<feature type="domain" description="PDZ" evidence="2">
    <location>
        <begin position="183"/>
        <end position="256"/>
    </location>
</feature>
<accession>A0A022QJP3</accession>
<dbReference type="Proteomes" id="UP000030748">
    <property type="component" value="Unassembled WGS sequence"/>
</dbReference>
<dbReference type="FunFam" id="2.30.42.10:FF:000146">
    <property type="entry name" value="Carboxyl-terminal-processing peptidase 1, chloroplastic"/>
    <property type="match status" value="1"/>
</dbReference>
<feature type="compositionally biased region" description="Pro residues" evidence="1">
    <location>
        <begin position="13"/>
        <end position="26"/>
    </location>
</feature>
<keyword evidence="4" id="KW-1185">Reference proteome</keyword>
<organism evidence="3 4">
    <name type="scientific">Erythranthe guttata</name>
    <name type="common">Yellow monkey flower</name>
    <name type="synonym">Mimulus guttatus</name>
    <dbReference type="NCBI Taxonomy" id="4155"/>
    <lineage>
        <taxon>Eukaryota</taxon>
        <taxon>Viridiplantae</taxon>
        <taxon>Streptophyta</taxon>
        <taxon>Embryophyta</taxon>
        <taxon>Tracheophyta</taxon>
        <taxon>Spermatophyta</taxon>
        <taxon>Magnoliopsida</taxon>
        <taxon>eudicotyledons</taxon>
        <taxon>Gunneridae</taxon>
        <taxon>Pentapetalae</taxon>
        <taxon>asterids</taxon>
        <taxon>lamiids</taxon>
        <taxon>Lamiales</taxon>
        <taxon>Phrymaceae</taxon>
        <taxon>Erythranthe</taxon>
    </lineage>
</organism>
<dbReference type="GO" id="GO:0006508">
    <property type="term" value="P:proteolysis"/>
    <property type="evidence" value="ECO:0007669"/>
    <property type="project" value="InterPro"/>
</dbReference>
<reference evidence="3 4" key="1">
    <citation type="journal article" date="2013" name="Proc. Natl. Acad. Sci. U.S.A.">
        <title>Fine-scale variation in meiotic recombination in Mimulus inferred from population shotgun sequencing.</title>
        <authorList>
            <person name="Hellsten U."/>
            <person name="Wright K.M."/>
            <person name="Jenkins J."/>
            <person name="Shu S."/>
            <person name="Yuan Y."/>
            <person name="Wessler S.R."/>
            <person name="Schmutz J."/>
            <person name="Willis J.H."/>
            <person name="Rokhsar D.S."/>
        </authorList>
    </citation>
    <scope>NUCLEOTIDE SEQUENCE [LARGE SCALE GENOMIC DNA]</scope>
    <source>
        <strain evidence="4">cv. DUN x IM62</strain>
    </source>
</reference>
<dbReference type="PANTHER" id="PTHR32060">
    <property type="entry name" value="TAIL-SPECIFIC PROTEASE"/>
    <property type="match status" value="1"/>
</dbReference>
<sequence>MVRLLLCNSSPSISPPSTPPPYSPSPYSPLVQKSNLFRRPLKNLAVSLKTRRSHEIPSIAQALSSTLVSVALSLGLFYASPPDAVSTELVTPQEELNCREEDDYVDGSLTAPVVTNEEIVGEAWQIVNDGFLDAGRHRWSSDSWLKKKEDVLGASIQSRSRAHDIIRRMLASLGDPYTRFLSPTEFSKMARYDMTGIGINLREIPDDNGVTKLKVLGLILDGPAQTAGVRQGDELLSINGVDVKGKSAFEASSLLQGPNETFVNIMVKHGNCGPVQSIRIQRQSIAKSPVFYRLEQVKNSSSSVGYVRLKEFNALARKDLVTAMRRLQDMGASYFVLDLRDNLGGLVQAGIEIAKLFLDKGETVSVAFFIY</sequence>
<evidence type="ECO:0000259" key="2">
    <source>
        <dbReference type="PROSITE" id="PS50106"/>
    </source>
</evidence>
<dbReference type="Gene3D" id="3.30.750.44">
    <property type="match status" value="1"/>
</dbReference>
<dbReference type="InterPro" id="IPR005151">
    <property type="entry name" value="Tail-specific_protease"/>
</dbReference>
<dbReference type="SUPFAM" id="SSF50156">
    <property type="entry name" value="PDZ domain-like"/>
    <property type="match status" value="1"/>
</dbReference>
<dbReference type="InterPro" id="IPR036034">
    <property type="entry name" value="PDZ_sf"/>
</dbReference>
<dbReference type="InterPro" id="IPR029045">
    <property type="entry name" value="ClpP/crotonase-like_dom_sf"/>
</dbReference>
<dbReference type="Pfam" id="PF17820">
    <property type="entry name" value="PDZ_6"/>
    <property type="match status" value="1"/>
</dbReference>
<dbReference type="SMART" id="SM00228">
    <property type="entry name" value="PDZ"/>
    <property type="match status" value="1"/>
</dbReference>
<dbReference type="InterPro" id="IPR001478">
    <property type="entry name" value="PDZ"/>
</dbReference>
<dbReference type="EMBL" id="KI631456">
    <property type="protein sequence ID" value="EYU28171.1"/>
    <property type="molecule type" value="Genomic_DNA"/>
</dbReference>
<proteinExistence type="predicted"/>
<dbReference type="Gene3D" id="3.90.226.10">
    <property type="entry name" value="2-enoyl-CoA Hydratase, Chain A, domain 1"/>
    <property type="match status" value="1"/>
</dbReference>
<gene>
    <name evidence="3" type="ORF">MIMGU_mgv1a008508mg</name>
</gene>
<dbReference type="CDD" id="cd06782">
    <property type="entry name" value="cpPDZ_CPP-like"/>
    <property type="match status" value="1"/>
</dbReference>
<feature type="region of interest" description="Disordered" evidence="1">
    <location>
        <begin position="7"/>
        <end position="26"/>
    </location>
</feature>
<protein>
    <recommendedName>
        <fullName evidence="2">PDZ domain-containing protein</fullName>
    </recommendedName>
</protein>
<dbReference type="eggNOG" id="ENOG502QT7D">
    <property type="taxonomic scope" value="Eukaryota"/>
</dbReference>
<dbReference type="GO" id="GO:0008236">
    <property type="term" value="F:serine-type peptidase activity"/>
    <property type="evidence" value="ECO:0007669"/>
    <property type="project" value="InterPro"/>
</dbReference>
<evidence type="ECO:0000313" key="3">
    <source>
        <dbReference type="EMBL" id="EYU28171.1"/>
    </source>
</evidence>
<dbReference type="SUPFAM" id="SSF52096">
    <property type="entry name" value="ClpP/crotonase"/>
    <property type="match status" value="1"/>
</dbReference>
<dbReference type="PANTHER" id="PTHR32060:SF31">
    <property type="entry name" value="CARBOXYL-TERMINAL-PROCESSING PEPTIDASE 1, CHLOROPLASTIC"/>
    <property type="match status" value="1"/>
</dbReference>
<dbReference type="PROSITE" id="PS50106">
    <property type="entry name" value="PDZ"/>
    <property type="match status" value="1"/>
</dbReference>
<dbReference type="AlphaFoldDB" id="A0A022QJP3"/>